<organism evidence="1">
    <name type="scientific">termite gut metagenome</name>
    <dbReference type="NCBI Taxonomy" id="433724"/>
    <lineage>
        <taxon>unclassified sequences</taxon>
        <taxon>metagenomes</taxon>
        <taxon>organismal metagenomes</taxon>
    </lineage>
</organism>
<protein>
    <submittedName>
        <fullName evidence="1">Uncharacterized protein</fullName>
    </submittedName>
</protein>
<name>A0A5J4R1S8_9ZZZZ</name>
<sequence length="206" mass="24415">MNNNFIKYYEQISLKIGDNKCTLILCNLISKYNNFPYRDLKVQDEFEFFFHYNQTTLLGEIGGFEIHTFSRKIKKLKQLDYIKYKNGYSPRCVLRRTTLWWLNLSKIRADFGIKFDTQTPQTNKATQKTLTSYTNVSKTSTPPQDTQTSTIPFNWNELNDQEKVVFDALEITQNIKDRNNIFNMYKAIIPNSEQKYALFNKCYPTK</sequence>
<proteinExistence type="predicted"/>
<reference evidence="1" key="1">
    <citation type="submission" date="2019-03" db="EMBL/GenBank/DDBJ databases">
        <title>Single cell metagenomics reveals metabolic interactions within the superorganism composed of flagellate Streblomastix strix and complex community of Bacteroidetes bacteria on its surface.</title>
        <authorList>
            <person name="Treitli S.C."/>
            <person name="Kolisko M."/>
            <person name="Husnik F."/>
            <person name="Keeling P."/>
            <person name="Hampl V."/>
        </authorList>
    </citation>
    <scope>NUCLEOTIDE SEQUENCE</scope>
    <source>
        <strain evidence="1">STM</strain>
    </source>
</reference>
<dbReference type="AlphaFoldDB" id="A0A5J4R1S8"/>
<dbReference type="EMBL" id="SNRY01001952">
    <property type="protein sequence ID" value="KAA6327662.1"/>
    <property type="molecule type" value="Genomic_DNA"/>
</dbReference>
<comment type="caution">
    <text evidence="1">The sequence shown here is derived from an EMBL/GenBank/DDBJ whole genome shotgun (WGS) entry which is preliminary data.</text>
</comment>
<gene>
    <name evidence="1" type="ORF">EZS27_023367</name>
</gene>
<accession>A0A5J4R1S8</accession>
<evidence type="ECO:0000313" key="1">
    <source>
        <dbReference type="EMBL" id="KAA6327662.1"/>
    </source>
</evidence>